<comment type="subcellular location">
    <subcellularLocation>
        <location evidence="1 14">Mitochondrion inner membrane</location>
        <topology evidence="1 14">Single-pass membrane protein</topology>
    </subcellularLocation>
</comment>
<feature type="compositionally biased region" description="Polar residues" evidence="15">
    <location>
        <begin position="179"/>
        <end position="189"/>
    </location>
</feature>
<feature type="region of interest" description="Disordered" evidence="15">
    <location>
        <begin position="28"/>
        <end position="59"/>
    </location>
</feature>
<gene>
    <name evidence="17" type="ORF">A7U60_g958</name>
</gene>
<comment type="caution">
    <text evidence="17">The sequence shown here is derived from an EMBL/GenBank/DDBJ whole genome shotgun (WGS) entry which is preliminary data.</text>
</comment>
<dbReference type="EMBL" id="LNZH02000064">
    <property type="protein sequence ID" value="OCB91786.1"/>
    <property type="molecule type" value="Genomic_DNA"/>
</dbReference>
<evidence type="ECO:0000256" key="6">
    <source>
        <dbReference type="ARBA" id="ARBA00022792"/>
    </source>
</evidence>
<evidence type="ECO:0000256" key="4">
    <source>
        <dbReference type="ARBA" id="ARBA00022448"/>
    </source>
</evidence>
<name>A0A9Q5NC38_SANBA</name>
<keyword evidence="4 14" id="KW-0813">Transport</keyword>
<dbReference type="Gene3D" id="3.40.50.1000">
    <property type="entry name" value="HAD superfamily/HAD-like"/>
    <property type="match status" value="1"/>
</dbReference>
<dbReference type="GO" id="GO:0015031">
    <property type="term" value="P:protein transport"/>
    <property type="evidence" value="ECO:0007669"/>
    <property type="project" value="UniProtKB-KW"/>
</dbReference>
<feature type="domain" description="FCP1 homology" evidence="16">
    <location>
        <begin position="269"/>
        <end position="413"/>
    </location>
</feature>
<proteinExistence type="inferred from homology"/>
<evidence type="ECO:0000256" key="1">
    <source>
        <dbReference type="ARBA" id="ARBA00004434"/>
    </source>
</evidence>
<feature type="compositionally biased region" description="Basic and acidic residues" evidence="15">
    <location>
        <begin position="28"/>
        <end position="44"/>
    </location>
</feature>
<evidence type="ECO:0000256" key="14">
    <source>
        <dbReference type="RuleBase" id="RU365079"/>
    </source>
</evidence>
<dbReference type="Pfam" id="PF03031">
    <property type="entry name" value="NIF"/>
    <property type="match status" value="1"/>
</dbReference>
<accession>A0A9Q5NC38</accession>
<comment type="subunit">
    <text evidence="13">Component of the TIM23 complex, at least composed of TIM23, TIM17 and TIM50. Interacts with preproteins in transit.</text>
</comment>
<dbReference type="PANTHER" id="PTHR12210">
    <property type="entry name" value="DULLARD PROTEIN PHOSPHATASE"/>
    <property type="match status" value="1"/>
</dbReference>
<dbReference type="InterPro" id="IPR004274">
    <property type="entry name" value="FCP1_dom"/>
</dbReference>
<evidence type="ECO:0000259" key="16">
    <source>
        <dbReference type="PROSITE" id="PS50969"/>
    </source>
</evidence>
<protein>
    <recommendedName>
        <fullName evidence="3 14">Mitochondrial import inner membrane translocase subunit TIM50</fullName>
    </recommendedName>
</protein>
<keyword evidence="11 14" id="KW-0496">Mitochondrion</keyword>
<evidence type="ECO:0000313" key="17">
    <source>
        <dbReference type="EMBL" id="OCB91786.1"/>
    </source>
</evidence>
<evidence type="ECO:0000256" key="5">
    <source>
        <dbReference type="ARBA" id="ARBA00022692"/>
    </source>
</evidence>
<evidence type="ECO:0000313" key="18">
    <source>
        <dbReference type="Proteomes" id="UP000757232"/>
    </source>
</evidence>
<feature type="compositionally biased region" description="Pro residues" evidence="15">
    <location>
        <begin position="112"/>
        <end position="122"/>
    </location>
</feature>
<evidence type="ECO:0000256" key="7">
    <source>
        <dbReference type="ARBA" id="ARBA00022927"/>
    </source>
</evidence>
<evidence type="ECO:0000256" key="11">
    <source>
        <dbReference type="ARBA" id="ARBA00023128"/>
    </source>
</evidence>
<reference evidence="17" key="1">
    <citation type="submission" date="2016-06" db="EMBL/GenBank/DDBJ databases">
        <title>Draft Genome sequence of the fungus Inonotus baumii.</title>
        <authorList>
            <person name="Zhu H."/>
            <person name="Lin W."/>
        </authorList>
    </citation>
    <scope>NUCLEOTIDE SEQUENCE</scope>
    <source>
        <strain evidence="17">821</strain>
    </source>
</reference>
<keyword evidence="10 14" id="KW-0811">Translocation</keyword>
<dbReference type="AlphaFoldDB" id="A0A9Q5NC38"/>
<comment type="function">
    <text evidence="14">Essential component of the TIM23 complex, a complex that mediates the translocation of transit peptide-containing proteins across the mitochondrial inner membrane.</text>
</comment>
<evidence type="ECO:0000256" key="2">
    <source>
        <dbReference type="ARBA" id="ARBA00006344"/>
    </source>
</evidence>
<organism evidence="17 18">
    <name type="scientific">Sanghuangporus baumii</name>
    <name type="common">Phellinus baumii</name>
    <dbReference type="NCBI Taxonomy" id="108892"/>
    <lineage>
        <taxon>Eukaryota</taxon>
        <taxon>Fungi</taxon>
        <taxon>Dikarya</taxon>
        <taxon>Basidiomycota</taxon>
        <taxon>Agaricomycotina</taxon>
        <taxon>Agaricomycetes</taxon>
        <taxon>Hymenochaetales</taxon>
        <taxon>Hymenochaetaceae</taxon>
        <taxon>Sanghuangporus</taxon>
    </lineage>
</organism>
<dbReference type="SMART" id="SM00577">
    <property type="entry name" value="CPDc"/>
    <property type="match status" value="1"/>
</dbReference>
<dbReference type="PROSITE" id="PS50969">
    <property type="entry name" value="FCP1"/>
    <property type="match status" value="1"/>
</dbReference>
<keyword evidence="7 14" id="KW-0653">Protein transport</keyword>
<evidence type="ECO:0000256" key="15">
    <source>
        <dbReference type="SAM" id="MobiDB-lite"/>
    </source>
</evidence>
<feature type="region of interest" description="Disordered" evidence="15">
    <location>
        <begin position="107"/>
        <end position="190"/>
    </location>
</feature>
<evidence type="ECO:0000256" key="13">
    <source>
        <dbReference type="ARBA" id="ARBA00065975"/>
    </source>
</evidence>
<dbReference type="OrthoDB" id="287041at2759"/>
<dbReference type="CDD" id="cd07521">
    <property type="entry name" value="HAD_FCP1-like"/>
    <property type="match status" value="1"/>
</dbReference>
<keyword evidence="6" id="KW-0999">Mitochondrion inner membrane</keyword>
<dbReference type="Proteomes" id="UP000757232">
    <property type="component" value="Unassembled WGS sequence"/>
</dbReference>
<keyword evidence="9" id="KW-1133">Transmembrane helix</keyword>
<dbReference type="FunFam" id="3.40.50.1000:FF:000019">
    <property type="entry name" value="Mitochondrial import inner membrane translocase subunit TIM50"/>
    <property type="match status" value="1"/>
</dbReference>
<evidence type="ECO:0000256" key="12">
    <source>
        <dbReference type="ARBA" id="ARBA00023136"/>
    </source>
</evidence>
<dbReference type="InterPro" id="IPR050365">
    <property type="entry name" value="TIM50"/>
</dbReference>
<dbReference type="InterPro" id="IPR036412">
    <property type="entry name" value="HAD-like_sf"/>
</dbReference>
<keyword evidence="5" id="KW-0812">Transmembrane</keyword>
<dbReference type="InterPro" id="IPR023214">
    <property type="entry name" value="HAD_sf"/>
</dbReference>
<keyword evidence="12" id="KW-0472">Membrane</keyword>
<comment type="similarity">
    <text evidence="2 14">Belongs to the TIM50 family.</text>
</comment>
<feature type="region of interest" description="Disordered" evidence="15">
    <location>
        <begin position="534"/>
        <end position="568"/>
    </location>
</feature>
<sequence>MSWALSCPIRDSLRNVYERAKCCGLESRSDTDRWRKSRSEKDSWKAQSNFDGKSDSSHVTNRDVLSSFLGRPSVPPSPFGQPEKMQRVFLARAFPALRHATVRNSRCLATKPPSPPPPPPPSSQQGPGGNGPGNAERPPNGPSGLEGAPSEPVPPSPTSLSLDFAPSEETERERMQRTGARSSKDSLSSIERRRRFLSRATLVAFGFGAIAYTVYLGRDWEPEELKAKKLRIEDAPSTRLGRTKERFTSLFDFFSKPSWEELLPPPVPQYQKPYTLLLSIDDLLVTSTWDRKNGWRTAKRPGVDYFIAYLSQFYEVVIFTSQNHYTAIPVIEKLDPYGFFITYKLFRESTRSINGNIVKDLSYLNRDLSKVVIIDTEPEHVSLQPENAIILPKWKGDPTDKELIAMIPFLESIGIYKPPDVRPILKAYQGKNIPIEYARKEAEAKRQFIEDWKKSGKATISTGSFTLSNLFGGSSQPQYSPEPLTYLEQKRKEAQQHYIEEQKYIAANREQFDKLLEEDRKAAAEAMSGNLWTVLGGIGGAPPPPPQQGQQQEGAGKDAESVASKTTS</sequence>
<keyword evidence="18" id="KW-1185">Reference proteome</keyword>
<evidence type="ECO:0000256" key="10">
    <source>
        <dbReference type="ARBA" id="ARBA00023010"/>
    </source>
</evidence>
<dbReference type="GO" id="GO:0005744">
    <property type="term" value="C:TIM23 mitochondrial import inner membrane translocase complex"/>
    <property type="evidence" value="ECO:0007669"/>
    <property type="project" value="UniProtKB-UniRule"/>
</dbReference>
<evidence type="ECO:0000256" key="3">
    <source>
        <dbReference type="ARBA" id="ARBA00020799"/>
    </source>
</evidence>
<evidence type="ECO:0000256" key="8">
    <source>
        <dbReference type="ARBA" id="ARBA00022946"/>
    </source>
</evidence>
<evidence type="ECO:0000256" key="9">
    <source>
        <dbReference type="ARBA" id="ARBA00022989"/>
    </source>
</evidence>
<dbReference type="SUPFAM" id="SSF56784">
    <property type="entry name" value="HAD-like"/>
    <property type="match status" value="1"/>
</dbReference>
<keyword evidence="8 14" id="KW-0809">Transit peptide</keyword>